<accession>D2E879</accession>
<dbReference type="GeneID" id="8683460"/>
<keyword evidence="9" id="KW-1185">Reference proteome</keyword>
<evidence type="ECO:0000313" key="1">
    <source>
        <dbReference type="EMBL" id="ADA57791.1"/>
    </source>
</evidence>
<dbReference type="EMBL" id="MW580851">
    <property type="protein sequence ID" value="QRM16581.1"/>
    <property type="molecule type" value="Genomic_DNA"/>
</dbReference>
<evidence type="ECO:0000313" key="3">
    <source>
        <dbReference type="EMBL" id="QRM16452.1"/>
    </source>
</evidence>
<dbReference type="EMBL" id="MW580854">
    <property type="protein sequence ID" value="QRM16975.1"/>
    <property type="molecule type" value="Genomic_DNA"/>
</dbReference>
<evidence type="ECO:0000313" key="4">
    <source>
        <dbReference type="EMBL" id="QRM16581.1"/>
    </source>
</evidence>
<evidence type="ECO:0000313" key="5">
    <source>
        <dbReference type="EMBL" id="QRM16714.1"/>
    </source>
</evidence>
<name>A0A1J0RE64_9VIRU</name>
<evidence type="ECO:0000313" key="6">
    <source>
        <dbReference type="EMBL" id="QRM16845.1"/>
    </source>
</evidence>
<evidence type="ECO:0000313" key="9">
    <source>
        <dbReference type="Proteomes" id="UP000011239"/>
    </source>
</evidence>
<dbReference type="EMBL" id="MW580853">
    <property type="protein sequence ID" value="QRM16845.1"/>
    <property type="molecule type" value="Genomic_DNA"/>
</dbReference>
<reference evidence="1" key="2">
    <citation type="submission" date="2012-05" db="EMBL/GenBank/DDBJ databases">
        <authorList>
            <person name="van Beurden S.J."/>
            <person name="Gatherer D."/>
            <person name="Tuzi K."/>
            <person name="Herzyk P."/>
            <person name="Galbraith J."/>
            <person name="Peeters B.P.H."/>
            <person name="Rottier P.J.M."/>
            <person name="Engelsma M.Y."/>
            <person name="Davison A.J."/>
        </authorList>
    </citation>
    <scope>NUCLEOTIDE SEQUENCE</scope>
    <source>
        <strain evidence="1">500138</strain>
    </source>
</reference>
<reference evidence="8" key="4">
    <citation type="submission" date="2021-02" db="EMBL/GenBank/DDBJ databases">
        <authorList>
            <person name="Vanderplasschen A.F.C."/>
            <person name="Davison A.J."/>
        </authorList>
    </citation>
    <scope>NUCLEOTIDE SEQUENCE</scope>
    <source>
        <strain evidence="2">500138</strain>
        <strain evidence="4">DK-200249</strain>
        <strain evidence="3">DK-2008-50-66-1</strain>
        <strain evidence="5">DK-205223-2</strain>
        <strain evidence="6">DK-206116-1</strain>
        <strain evidence="7">HVA 486123</strain>
        <strain evidence="8">UK N080</strain>
    </source>
</reference>
<dbReference type="Proteomes" id="UP000011239">
    <property type="component" value="Segment"/>
</dbReference>
<evidence type="ECO:0000313" key="7">
    <source>
        <dbReference type="EMBL" id="QRM16975.1"/>
    </source>
</evidence>
<dbReference type="EMBL" id="MW580852">
    <property type="protein sequence ID" value="QRM16714.1"/>
    <property type="molecule type" value="Genomic_DNA"/>
</dbReference>
<dbReference type="RefSeq" id="YP_003358167.1">
    <property type="nucleotide sequence ID" value="NC_013668.3"/>
</dbReference>
<gene>
    <name evidence="8" type="primary">ORF28</name>
    <name evidence="1" type="ORF">AngHV1_ORF28</name>
</gene>
<dbReference type="EMBL" id="MW580849">
    <property type="protein sequence ID" value="QRM16322.1"/>
    <property type="molecule type" value="Genomic_DNA"/>
</dbReference>
<dbReference type="EMBL" id="MW580855">
    <property type="protein sequence ID" value="QRM17106.1"/>
    <property type="molecule type" value="Genomic_DNA"/>
</dbReference>
<evidence type="ECO:0000313" key="2">
    <source>
        <dbReference type="EMBL" id="QRM16322.1"/>
    </source>
</evidence>
<reference evidence="1 9" key="1">
    <citation type="journal article" date="2010" name="J. Gen. Virol.">
        <title>Complete genome sequence and taxonomic position of anguillid herpesvirus 1.</title>
        <authorList>
            <person name="van Beurden S.J."/>
            <person name="Bossers A."/>
            <person name="Voorbergen-Laarman M.H."/>
            <person name="Haenen O.L."/>
            <person name="Peters S."/>
            <person name="Abma-Henkens M.H."/>
            <person name="Peeters B.P."/>
            <person name="Rottier P.J."/>
            <person name="Engelsma M.Y."/>
        </authorList>
    </citation>
    <scope>NUCLEOTIDE SEQUENCE [LARGE SCALE GENOMIC DNA]</scope>
    <source>
        <strain evidence="1">500138</strain>
        <strain evidence="9">Isolate Anguilla anguilla/Netherlands/500138/1998</strain>
    </source>
</reference>
<sequence length="521" mass="58734">MEESTVALFDAAFVARERDLKQLPAFKPGEPFTLLDRNSADDHCSILFKRELSKCLRDGDCLEFMLEQRLLTWISRDVAPTGSVDLPSGRAYVNSALVKALLKLLGDLGLTSKAYVARKRTFNENYLSLEDRIRRRCVSVWGLGSAEAALLRFSADGDLASDVSEVGFGMRRDVVHPSIAHRVFLTRTDYESRLDCEHERSLIGSRIALPVEYGNPRSRVSIVAFKDRVLTVALYRTFTASAATLAALKEMDEQRQKDGFPTYVHRNPEMKGWGEDLPDFEVWYSVRVFYHLANGRADSTLLWDSLAGQTNRDGAVVHFITTKRDTAFKLNLKVEMVSGDRTWAIHSHKLEPETLTDDEPRVSSTLVLRGTLFPRTLESGEDVLRDARARLIKLQPHIETRVAELRPKSVTKLGPLNPTFWRELCVALAPDRLHGVDCTECDRLTADALEKLTGGSAGSVLKTPFLSELADSLHTLQVRAETVKEFLKELVTDYPPPFQHRCPFERVACELICTMFDFRLA</sequence>
<proteinExistence type="predicted"/>
<evidence type="ECO:0000313" key="8">
    <source>
        <dbReference type="EMBL" id="QRM17106.1"/>
    </source>
</evidence>
<dbReference type="KEGG" id="vg:8683460"/>
<reference evidence="8" key="3">
    <citation type="journal article" date="2021" name="Microorganisms">
        <title>Genomes of Anguillid Herpesvirus 1 Strains Reveal Evolutionary Disparities and Low Genetic Diversity in the Genus Cyprinivirus.</title>
        <authorList>
            <person name="Donohoe O."/>
            <person name="Zhang H."/>
            <person name="Delrez N."/>
            <person name="Gao Y."/>
            <person name="Suarez N.M."/>
            <person name="Davison A.J."/>
            <person name="Vanderplasschen A."/>
        </authorList>
    </citation>
    <scope>NUCLEOTIDE SEQUENCE</scope>
    <source>
        <strain evidence="2">500138</strain>
        <strain evidence="4">DK-200249</strain>
        <strain evidence="3">DK-2008-50-66-1</strain>
        <strain evidence="5">DK-205223-2</strain>
        <strain evidence="6">DK-206116-1</strain>
        <strain evidence="7">HVA 486123</strain>
        <strain evidence="8">UK N080</strain>
    </source>
</reference>
<protein>
    <submittedName>
        <fullName evidence="8">Protein ORF28</fullName>
    </submittedName>
</protein>
<dbReference type="EMBL" id="MW580850">
    <property type="protein sequence ID" value="QRM16452.1"/>
    <property type="molecule type" value="Genomic_DNA"/>
</dbReference>
<dbReference type="EMBL" id="FJ940765">
    <property type="protein sequence ID" value="ADA57791.1"/>
    <property type="molecule type" value="Genomic_DNA"/>
</dbReference>
<accession>A0A1J0RE64</accession>
<organism evidence="8">
    <name type="scientific">Anguillid herpesvirus 1</name>
    <dbReference type="NCBI Taxonomy" id="150286"/>
    <lineage>
        <taxon>Viruses</taxon>
        <taxon>Duplodnaviria</taxon>
        <taxon>Heunggongvirae</taxon>
        <taxon>Peploviricota</taxon>
        <taxon>Herviviricetes</taxon>
        <taxon>Herpesvirales</taxon>
        <taxon>Alloherpesviridae</taxon>
        <taxon>Cyvirus</taxon>
        <taxon>Cyvirus anguillidallo1</taxon>
    </lineage>
</organism>